<dbReference type="GO" id="GO:0008270">
    <property type="term" value="F:zinc ion binding"/>
    <property type="evidence" value="ECO:0007669"/>
    <property type="project" value="UniProtKB-KW"/>
</dbReference>
<dbReference type="PANTHER" id="PTHR39490:SF13">
    <property type="entry name" value="FYVE-TYPE DOMAIN-CONTAINING PROTEIN"/>
    <property type="match status" value="1"/>
</dbReference>
<gene>
    <name evidence="7" type="ORF">PLBR_LOCUS7330</name>
</gene>
<dbReference type="Proteomes" id="UP000290189">
    <property type="component" value="Unassembled WGS sequence"/>
</dbReference>
<accession>A0A3P3YIY5</accession>
<keyword evidence="3" id="KW-0862">Zinc</keyword>
<name>A0A3P3YIY5_PLABS</name>
<evidence type="ECO:0000256" key="4">
    <source>
        <dbReference type="PROSITE-ProRule" id="PRU00091"/>
    </source>
</evidence>
<dbReference type="AlphaFoldDB" id="A0A3P3YIY5"/>
<evidence type="ECO:0000256" key="5">
    <source>
        <dbReference type="SAM" id="MobiDB-lite"/>
    </source>
</evidence>
<dbReference type="InterPro" id="IPR011011">
    <property type="entry name" value="Znf_FYVE_PHD"/>
</dbReference>
<dbReference type="InterPro" id="IPR052113">
    <property type="entry name" value="FYVE-type_Zinc_Finger"/>
</dbReference>
<protein>
    <recommendedName>
        <fullName evidence="6">FYVE-type domain-containing protein</fullName>
    </recommendedName>
</protein>
<evidence type="ECO:0000256" key="3">
    <source>
        <dbReference type="ARBA" id="ARBA00022833"/>
    </source>
</evidence>
<evidence type="ECO:0000256" key="1">
    <source>
        <dbReference type="ARBA" id="ARBA00022723"/>
    </source>
</evidence>
<keyword evidence="2 4" id="KW-0863">Zinc-finger</keyword>
<dbReference type="PROSITE" id="PS50178">
    <property type="entry name" value="ZF_FYVE"/>
    <property type="match status" value="1"/>
</dbReference>
<dbReference type="InterPro" id="IPR017455">
    <property type="entry name" value="Znf_FYVE-rel"/>
</dbReference>
<dbReference type="SMART" id="SM00064">
    <property type="entry name" value="FYVE"/>
    <property type="match status" value="1"/>
</dbReference>
<dbReference type="Gene3D" id="2.100.10.30">
    <property type="entry name" value="Jacalin-like lectin domain"/>
    <property type="match status" value="1"/>
</dbReference>
<dbReference type="EMBL" id="OVEO01000013">
    <property type="protein sequence ID" value="SPR00115.1"/>
    <property type="molecule type" value="Genomic_DNA"/>
</dbReference>
<feature type="region of interest" description="Disordered" evidence="5">
    <location>
        <begin position="1"/>
        <end position="29"/>
    </location>
</feature>
<dbReference type="InterPro" id="IPR036404">
    <property type="entry name" value="Jacalin-like_lectin_dom_sf"/>
</dbReference>
<dbReference type="Gene3D" id="3.30.40.10">
    <property type="entry name" value="Zinc/RING finger domain, C3HC4 (zinc finger)"/>
    <property type="match status" value="1"/>
</dbReference>
<evidence type="ECO:0000313" key="7">
    <source>
        <dbReference type="EMBL" id="SPR00115.1"/>
    </source>
</evidence>
<evidence type="ECO:0000256" key="2">
    <source>
        <dbReference type="ARBA" id="ARBA00022771"/>
    </source>
</evidence>
<organism evidence="7 8">
    <name type="scientific">Plasmodiophora brassicae</name>
    <name type="common">Clubroot disease agent</name>
    <dbReference type="NCBI Taxonomy" id="37360"/>
    <lineage>
        <taxon>Eukaryota</taxon>
        <taxon>Sar</taxon>
        <taxon>Rhizaria</taxon>
        <taxon>Endomyxa</taxon>
        <taxon>Phytomyxea</taxon>
        <taxon>Plasmodiophorida</taxon>
        <taxon>Plasmodiophoridae</taxon>
        <taxon>Plasmodiophora</taxon>
    </lineage>
</organism>
<keyword evidence="7" id="KW-0496">Mitochondrion</keyword>
<feature type="domain" description="FYVE-type" evidence="6">
    <location>
        <begin position="414"/>
        <end position="479"/>
    </location>
</feature>
<dbReference type="SUPFAM" id="SSF57903">
    <property type="entry name" value="FYVE/PHD zinc finger"/>
    <property type="match status" value="1"/>
</dbReference>
<dbReference type="InterPro" id="IPR000306">
    <property type="entry name" value="Znf_FYVE"/>
</dbReference>
<evidence type="ECO:0000259" key="6">
    <source>
        <dbReference type="PROSITE" id="PS50178"/>
    </source>
</evidence>
<geneLocation type="mitochondrion" evidence="7"/>
<dbReference type="InterPro" id="IPR013083">
    <property type="entry name" value="Znf_RING/FYVE/PHD"/>
</dbReference>
<reference evidence="7 8" key="1">
    <citation type="submission" date="2018-03" db="EMBL/GenBank/DDBJ databases">
        <authorList>
            <person name="Fogelqvist J."/>
        </authorList>
    </citation>
    <scope>NUCLEOTIDE SEQUENCE [LARGE SCALE GENOMIC DNA]</scope>
</reference>
<dbReference type="PANTHER" id="PTHR39490">
    <property type="entry name" value="ARRESTIN DOMAIN-CONTAINING PROTEIN D"/>
    <property type="match status" value="1"/>
</dbReference>
<sequence length="496" mass="54339">MMKAEEAGSKRPSILRSGKSAPTPRPSSVKFNESVLARTESGDVLMVQLHAVAACNILDNAQWNSDDDYDVFLDSGKDQPASPLLPDDPDIGSDVLQMTSTPANDDDSDSDSSVVIVGGSDEEPAGGDVIAAEISVSTTRSSLMMQTLRRDRMQALKALRTPSSPSSLRERRLELLASIRRNREAGDEPTQAPVDSVDKSIQHEAVPEISFNDGVDLGPLALDRQEIVEVRTSACAETGRLLSLQFVYTLSGRCRQRYEGRLCGRQVAGSHSDTLVLRPLEYIVAFTSHGAADAVSGITVDTSDGRTASFGLPSEICNRDHRSVCGNEEAGMRTWEGHTGALVALSGTFRQDRIVRLGPIFRAWPATTFIAVCLLRQPRIRGCSDEERAVVASWARARALVGVGTMPGVVWVHDDERPNCRSCSEPFSWWHRKHHCRICGDVFCSTCCGTFQFVSVYLPCLDDRDQPQRLCNSCSSMNNAVWEIVRQEPLARSLRV</sequence>
<proteinExistence type="predicted"/>
<feature type="region of interest" description="Disordered" evidence="5">
    <location>
        <begin position="72"/>
        <end position="113"/>
    </location>
</feature>
<dbReference type="Pfam" id="PF01363">
    <property type="entry name" value="FYVE"/>
    <property type="match status" value="1"/>
</dbReference>
<keyword evidence="1" id="KW-0479">Metal-binding</keyword>
<evidence type="ECO:0000313" key="8">
    <source>
        <dbReference type="Proteomes" id="UP000290189"/>
    </source>
</evidence>